<dbReference type="EC" id="3.5.1.54" evidence="5"/>
<evidence type="ECO:0000313" key="5">
    <source>
        <dbReference type="EMBL" id="KYD16543.1"/>
    </source>
</evidence>
<evidence type="ECO:0000256" key="3">
    <source>
        <dbReference type="ARBA" id="ARBA00022840"/>
    </source>
</evidence>
<evidence type="ECO:0000256" key="2">
    <source>
        <dbReference type="ARBA" id="ARBA00022801"/>
    </source>
</evidence>
<dbReference type="Gene3D" id="3.30.1360.40">
    <property type="match status" value="1"/>
</dbReference>
<sequence length="240" mass="27121">MDYRFHPLGDNAVIIELGEDINLETHQKVNMVTTLFDEQPFEWMIEYVPAFTTVTVFYDPLKISDFSSYTLPYDYVCGQLKPLLESLNIGEFSSERIVEIPVCYGGELGPDLEYVAEYNGLTPEEVIHIHSSGDYLVYMIGFAPGFPYIGGMSEKIATPRRESPRLKIPAGSVGIAGKQTGIYPIETPGGWQLIGRTPLKLFRPDDESPSLLKAGDKIRFIPITIEEYEQWKEDDSDKNH</sequence>
<dbReference type="GO" id="GO:0005524">
    <property type="term" value="F:ATP binding"/>
    <property type="evidence" value="ECO:0007669"/>
    <property type="project" value="UniProtKB-KW"/>
</dbReference>
<organism evidence="5 6">
    <name type="scientific">Caldibacillus debilis</name>
    <dbReference type="NCBI Taxonomy" id="301148"/>
    <lineage>
        <taxon>Bacteria</taxon>
        <taxon>Bacillati</taxon>
        <taxon>Bacillota</taxon>
        <taxon>Bacilli</taxon>
        <taxon>Bacillales</taxon>
        <taxon>Bacillaceae</taxon>
        <taxon>Caldibacillus</taxon>
    </lineage>
</organism>
<dbReference type="PANTHER" id="PTHR34698:SF2">
    <property type="entry name" value="5-OXOPROLINASE SUBUNIT B"/>
    <property type="match status" value="1"/>
</dbReference>
<dbReference type="GO" id="GO:0004039">
    <property type="term" value="F:allophanate hydrolase activity"/>
    <property type="evidence" value="ECO:0007669"/>
    <property type="project" value="UniProtKB-EC"/>
</dbReference>
<dbReference type="EMBL" id="LQYT01000062">
    <property type="protein sequence ID" value="KYD16543.1"/>
    <property type="molecule type" value="Genomic_DNA"/>
</dbReference>
<proteinExistence type="predicted"/>
<gene>
    <name evidence="5" type="ORF">B4135_2615</name>
</gene>
<dbReference type="AlphaFoldDB" id="A0A150LWC3"/>
<keyword evidence="1" id="KW-0547">Nucleotide-binding</keyword>
<protein>
    <submittedName>
        <fullName evidence="5">Allophanate hydrolase 2 subunit 1</fullName>
        <ecNumber evidence="5">3.5.1.54</ecNumber>
    </submittedName>
</protein>
<feature type="domain" description="Carboxyltransferase" evidence="4">
    <location>
        <begin position="3"/>
        <end position="212"/>
    </location>
</feature>
<keyword evidence="3" id="KW-0067">ATP-binding</keyword>
<dbReference type="InterPro" id="IPR003833">
    <property type="entry name" value="CT_C_D"/>
</dbReference>
<dbReference type="OrthoDB" id="9778567at2"/>
<evidence type="ECO:0000256" key="1">
    <source>
        <dbReference type="ARBA" id="ARBA00022741"/>
    </source>
</evidence>
<comment type="caution">
    <text evidence="5">The sequence shown here is derived from an EMBL/GenBank/DDBJ whole genome shotgun (WGS) entry which is preliminary data.</text>
</comment>
<evidence type="ECO:0000259" key="4">
    <source>
        <dbReference type="SMART" id="SM00796"/>
    </source>
</evidence>
<accession>A0A150LWC3</accession>
<dbReference type="Pfam" id="PF02682">
    <property type="entry name" value="CT_C_D"/>
    <property type="match status" value="1"/>
</dbReference>
<dbReference type="Proteomes" id="UP000075683">
    <property type="component" value="Unassembled WGS sequence"/>
</dbReference>
<dbReference type="PATRIC" id="fig|301148.3.peg.4189"/>
<dbReference type="NCBIfam" id="TIGR00370">
    <property type="entry name" value="5-oxoprolinase subunit PxpB"/>
    <property type="match status" value="1"/>
</dbReference>
<reference evidence="5 6" key="1">
    <citation type="submission" date="2016-01" db="EMBL/GenBank/DDBJ databases">
        <title>Draft Genome Sequences of Seven Thermophilic Sporeformers Isolated from Foods.</title>
        <authorList>
            <person name="Berendsen E.M."/>
            <person name="Wells-Bennik M.H."/>
            <person name="Krawcyk A.O."/>
            <person name="De Jong A."/>
            <person name="Holsappel S."/>
            <person name="Eijlander R.T."/>
            <person name="Kuipers O.P."/>
        </authorList>
    </citation>
    <scope>NUCLEOTIDE SEQUENCE [LARGE SCALE GENOMIC DNA]</scope>
    <source>
        <strain evidence="5 6">B4135</strain>
    </source>
</reference>
<dbReference type="SMART" id="SM00796">
    <property type="entry name" value="AHS1"/>
    <property type="match status" value="1"/>
</dbReference>
<dbReference type="SUPFAM" id="SSF50891">
    <property type="entry name" value="Cyclophilin-like"/>
    <property type="match status" value="1"/>
</dbReference>
<dbReference type="InterPro" id="IPR010016">
    <property type="entry name" value="PxpB"/>
</dbReference>
<dbReference type="RefSeq" id="WP_061569247.1">
    <property type="nucleotide sequence ID" value="NZ_LQYT01000062.1"/>
</dbReference>
<dbReference type="InterPro" id="IPR029000">
    <property type="entry name" value="Cyclophilin-like_dom_sf"/>
</dbReference>
<keyword evidence="2 5" id="KW-0378">Hydrolase</keyword>
<dbReference type="SUPFAM" id="SSF160467">
    <property type="entry name" value="PH0987 N-terminal domain-like"/>
    <property type="match status" value="1"/>
</dbReference>
<dbReference type="Gene3D" id="2.40.100.10">
    <property type="entry name" value="Cyclophilin-like"/>
    <property type="match status" value="1"/>
</dbReference>
<name>A0A150LWC3_9BACI</name>
<dbReference type="PANTHER" id="PTHR34698">
    <property type="entry name" value="5-OXOPROLINASE SUBUNIT B"/>
    <property type="match status" value="1"/>
</dbReference>
<dbReference type="STRING" id="301148.B4135_2615"/>
<evidence type="ECO:0000313" key="6">
    <source>
        <dbReference type="Proteomes" id="UP000075683"/>
    </source>
</evidence>